<dbReference type="NCBIfam" id="TIGR01571">
    <property type="entry name" value="A_thal_Cys_rich"/>
    <property type="match status" value="1"/>
</dbReference>
<dbReference type="AlphaFoldDB" id="A0A8B9AML4"/>
<accession>A0A8B9AML4</accession>
<protein>
    <submittedName>
        <fullName evidence="3">Cell number regulator 10-like</fullName>
    </submittedName>
</protein>
<dbReference type="GeneID" id="103699715"/>
<dbReference type="KEGG" id="pda:103699715"/>
<keyword evidence="1" id="KW-0812">Transmembrane</keyword>
<keyword evidence="1" id="KW-1133">Transmembrane helix</keyword>
<dbReference type="Pfam" id="PF04749">
    <property type="entry name" value="PLAC8"/>
    <property type="match status" value="1"/>
</dbReference>
<dbReference type="PANTHER" id="PTHR15907">
    <property type="entry name" value="DUF614 FAMILY PROTEIN-RELATED"/>
    <property type="match status" value="1"/>
</dbReference>
<evidence type="ECO:0000313" key="2">
    <source>
        <dbReference type="Proteomes" id="UP000228380"/>
    </source>
</evidence>
<keyword evidence="1" id="KW-0472">Membrane</keyword>
<dbReference type="RefSeq" id="XP_038987620.1">
    <property type="nucleotide sequence ID" value="XM_039131692.1"/>
</dbReference>
<dbReference type="Proteomes" id="UP000228380">
    <property type="component" value="Chromosome 11"/>
</dbReference>
<reference evidence="2" key="1">
    <citation type="journal article" date="2019" name="Nat. Commun.">
        <title>Genome-wide association mapping of date palm fruit traits.</title>
        <authorList>
            <person name="Hazzouri K.M."/>
            <person name="Gros-Balthazard M."/>
            <person name="Flowers J.M."/>
            <person name="Copetti D."/>
            <person name="Lemansour A."/>
            <person name="Lebrun M."/>
            <person name="Masmoudi K."/>
            <person name="Ferrand S."/>
            <person name="Dhar M.I."/>
            <person name="Fresquez Z.A."/>
            <person name="Rosas U."/>
            <person name="Zhang J."/>
            <person name="Talag J."/>
            <person name="Lee S."/>
            <person name="Kudrna D."/>
            <person name="Powell R.F."/>
            <person name="Leitch I.J."/>
            <person name="Krueger R.R."/>
            <person name="Wing R.A."/>
            <person name="Amiri K.M.A."/>
            <person name="Purugganan M.D."/>
        </authorList>
    </citation>
    <scope>NUCLEOTIDE SEQUENCE [LARGE SCALE GENOMIC DNA]</scope>
    <source>
        <strain evidence="2">cv. Khalas</strain>
    </source>
</reference>
<gene>
    <name evidence="3" type="primary">LOC103699715</name>
</gene>
<keyword evidence="2" id="KW-1185">Reference proteome</keyword>
<dbReference type="InterPro" id="IPR006461">
    <property type="entry name" value="PLAC_motif_containing"/>
</dbReference>
<reference evidence="3" key="2">
    <citation type="submission" date="2025-08" db="UniProtKB">
        <authorList>
            <consortium name="RefSeq"/>
        </authorList>
    </citation>
    <scope>IDENTIFICATION</scope>
    <source>
        <tissue evidence="3">Young leaves</tissue>
    </source>
</reference>
<proteinExistence type="predicted"/>
<feature type="transmembrane region" description="Helical" evidence="1">
    <location>
        <begin position="120"/>
        <end position="136"/>
    </location>
</feature>
<sequence>MKSNSSLSVLFFIQRLYIHLNLCFLLPRLSLSLSLSLSPSTAMYPSKPVESAPPVTGVPVTLNPNIHHVQSPVPVLWSTGLCDCMDDVGNCCLTFWCPCITFGRIAEIADRGTTSCGTAGALYVIIALLTGCQWIYSCSYRSKLRRQYNLPDSPCCDCCVHWCCDACALCQEYRELKNRGYDMTIGWQMNMERRGQGTTQPPVMQGAMLR</sequence>
<evidence type="ECO:0000256" key="1">
    <source>
        <dbReference type="SAM" id="Phobius"/>
    </source>
</evidence>
<name>A0A8B9AML4_PHODC</name>
<evidence type="ECO:0000313" key="3">
    <source>
        <dbReference type="RefSeq" id="XP_038987620.1"/>
    </source>
</evidence>
<dbReference type="OrthoDB" id="1045822at2759"/>
<organism evidence="2 3">
    <name type="scientific">Phoenix dactylifera</name>
    <name type="common">Date palm</name>
    <dbReference type="NCBI Taxonomy" id="42345"/>
    <lineage>
        <taxon>Eukaryota</taxon>
        <taxon>Viridiplantae</taxon>
        <taxon>Streptophyta</taxon>
        <taxon>Embryophyta</taxon>
        <taxon>Tracheophyta</taxon>
        <taxon>Spermatophyta</taxon>
        <taxon>Magnoliopsida</taxon>
        <taxon>Liliopsida</taxon>
        <taxon>Arecaceae</taxon>
        <taxon>Coryphoideae</taxon>
        <taxon>Phoeniceae</taxon>
        <taxon>Phoenix</taxon>
    </lineage>
</organism>